<name>A0A4C1YPT2_EUMVA</name>
<comment type="caution">
    <text evidence="2">The sequence shown here is derived from an EMBL/GenBank/DDBJ whole genome shotgun (WGS) entry which is preliminary data.</text>
</comment>
<gene>
    <name evidence="2" type="ORF">EVAR_7044_1</name>
</gene>
<reference evidence="2 3" key="1">
    <citation type="journal article" date="2019" name="Commun. Biol.">
        <title>The bagworm genome reveals a unique fibroin gene that provides high tensile strength.</title>
        <authorList>
            <person name="Kono N."/>
            <person name="Nakamura H."/>
            <person name="Ohtoshi R."/>
            <person name="Tomita M."/>
            <person name="Numata K."/>
            <person name="Arakawa K."/>
        </authorList>
    </citation>
    <scope>NUCLEOTIDE SEQUENCE [LARGE SCALE GENOMIC DNA]</scope>
</reference>
<dbReference type="AlphaFoldDB" id="A0A4C1YPT2"/>
<keyword evidence="3" id="KW-1185">Reference proteome</keyword>
<sequence length="137" mass="14633">MIDGSSLAVSRRGQSTRPFPTASSSIVDSRQRFTRDEEIVVLGDALCPNLVIALDVSFCRETLKAGSEQFKFDAGARAPGAKDDREAALEAWIRKNDHGPDLLACASSAIVGGRRPRRNSRAAPAPTAARPDRGVSV</sequence>
<dbReference type="EMBL" id="BGZK01001308">
    <property type="protein sequence ID" value="GBP76894.1"/>
    <property type="molecule type" value="Genomic_DNA"/>
</dbReference>
<protein>
    <submittedName>
        <fullName evidence="2">Uncharacterized protein</fullName>
    </submittedName>
</protein>
<evidence type="ECO:0000313" key="3">
    <source>
        <dbReference type="Proteomes" id="UP000299102"/>
    </source>
</evidence>
<evidence type="ECO:0000256" key="1">
    <source>
        <dbReference type="SAM" id="MobiDB-lite"/>
    </source>
</evidence>
<proteinExistence type="predicted"/>
<feature type="compositionally biased region" description="Polar residues" evidence="1">
    <location>
        <begin position="12"/>
        <end position="28"/>
    </location>
</feature>
<feature type="region of interest" description="Disordered" evidence="1">
    <location>
        <begin position="113"/>
        <end position="137"/>
    </location>
</feature>
<accession>A0A4C1YPT2</accession>
<dbReference type="Proteomes" id="UP000299102">
    <property type="component" value="Unassembled WGS sequence"/>
</dbReference>
<evidence type="ECO:0000313" key="2">
    <source>
        <dbReference type="EMBL" id="GBP76894.1"/>
    </source>
</evidence>
<feature type="region of interest" description="Disordered" evidence="1">
    <location>
        <begin position="1"/>
        <end position="28"/>
    </location>
</feature>
<organism evidence="2 3">
    <name type="scientific">Eumeta variegata</name>
    <name type="common">Bagworm moth</name>
    <name type="synonym">Eumeta japonica</name>
    <dbReference type="NCBI Taxonomy" id="151549"/>
    <lineage>
        <taxon>Eukaryota</taxon>
        <taxon>Metazoa</taxon>
        <taxon>Ecdysozoa</taxon>
        <taxon>Arthropoda</taxon>
        <taxon>Hexapoda</taxon>
        <taxon>Insecta</taxon>
        <taxon>Pterygota</taxon>
        <taxon>Neoptera</taxon>
        <taxon>Endopterygota</taxon>
        <taxon>Lepidoptera</taxon>
        <taxon>Glossata</taxon>
        <taxon>Ditrysia</taxon>
        <taxon>Tineoidea</taxon>
        <taxon>Psychidae</taxon>
        <taxon>Oiketicinae</taxon>
        <taxon>Eumeta</taxon>
    </lineage>
</organism>